<dbReference type="EMBL" id="FOLO01000019">
    <property type="protein sequence ID" value="SFC81431.1"/>
    <property type="molecule type" value="Genomic_DNA"/>
</dbReference>
<name>A0A1I1M7R2_9GAMM</name>
<accession>A0A1I1M7R2</accession>
<proteinExistence type="predicted"/>
<gene>
    <name evidence="1" type="ORF">SAMN02745724_02601</name>
</gene>
<organism evidence="1 2">
    <name type="scientific">Pseudoalteromonas denitrificans DSM 6059</name>
    <dbReference type="NCBI Taxonomy" id="1123010"/>
    <lineage>
        <taxon>Bacteria</taxon>
        <taxon>Pseudomonadati</taxon>
        <taxon>Pseudomonadota</taxon>
        <taxon>Gammaproteobacteria</taxon>
        <taxon>Alteromonadales</taxon>
        <taxon>Pseudoalteromonadaceae</taxon>
        <taxon>Pseudoalteromonas</taxon>
    </lineage>
</organism>
<dbReference type="RefSeq" id="WP_091984469.1">
    <property type="nucleotide sequence ID" value="NZ_FOLO01000019.1"/>
</dbReference>
<dbReference type="STRING" id="1123010.SAMN02745724_02601"/>
<sequence>MDLAVGTSLTLPLFFLDETLQNRDLEKPDLSIEITLDEDLVAHACENPEADSSICVYITQYQLSDINNDFKFIGSEHVAQLQITPGPCIAVLLSLPDGKTFVSPQMDFLPTFDFEIESDEQSD</sequence>
<evidence type="ECO:0000313" key="2">
    <source>
        <dbReference type="Proteomes" id="UP000198862"/>
    </source>
</evidence>
<dbReference type="AlphaFoldDB" id="A0A1I1M7R2"/>
<protein>
    <submittedName>
        <fullName evidence="1">Uncharacterized protein</fullName>
    </submittedName>
</protein>
<keyword evidence="2" id="KW-1185">Reference proteome</keyword>
<evidence type="ECO:0000313" key="1">
    <source>
        <dbReference type="EMBL" id="SFC81431.1"/>
    </source>
</evidence>
<dbReference type="Proteomes" id="UP000198862">
    <property type="component" value="Unassembled WGS sequence"/>
</dbReference>
<dbReference type="OrthoDB" id="6315633at2"/>
<reference evidence="1 2" key="1">
    <citation type="submission" date="2016-10" db="EMBL/GenBank/DDBJ databases">
        <authorList>
            <person name="de Groot N.N."/>
        </authorList>
    </citation>
    <scope>NUCLEOTIDE SEQUENCE [LARGE SCALE GENOMIC DNA]</scope>
    <source>
        <strain evidence="1 2">DSM 6059</strain>
    </source>
</reference>